<accession>A0A7W7Q9H7</accession>
<name>A0A7W7Q9H7_9PSEU</name>
<reference evidence="1 2" key="1">
    <citation type="submission" date="2020-08" db="EMBL/GenBank/DDBJ databases">
        <title>Genomic Encyclopedia of Type Strains, Phase III (KMG-III): the genomes of soil and plant-associated and newly described type strains.</title>
        <authorList>
            <person name="Whitman W."/>
        </authorList>
    </citation>
    <scope>NUCLEOTIDE SEQUENCE [LARGE SCALE GENOMIC DNA]</scope>
    <source>
        <strain evidence="1 2">CECT 8960</strain>
    </source>
</reference>
<evidence type="ECO:0000313" key="1">
    <source>
        <dbReference type="EMBL" id="MBB4909139.1"/>
    </source>
</evidence>
<dbReference type="EMBL" id="JACHJQ010000005">
    <property type="protein sequence ID" value="MBB4909139.1"/>
    <property type="molecule type" value="Genomic_DNA"/>
</dbReference>
<keyword evidence="2" id="KW-1185">Reference proteome</keyword>
<proteinExistence type="predicted"/>
<dbReference type="AlphaFoldDB" id="A0A7W7Q9H7"/>
<dbReference type="RefSeq" id="WP_184813177.1">
    <property type="nucleotide sequence ID" value="NZ_JACHJQ010000005.1"/>
</dbReference>
<dbReference type="Proteomes" id="UP000520767">
    <property type="component" value="Unassembled WGS sequence"/>
</dbReference>
<comment type="caution">
    <text evidence="1">The sequence shown here is derived from an EMBL/GenBank/DDBJ whole genome shotgun (WGS) entry which is preliminary data.</text>
</comment>
<organism evidence="1 2">
    <name type="scientific">Actinophytocola algeriensis</name>
    <dbReference type="NCBI Taxonomy" id="1768010"/>
    <lineage>
        <taxon>Bacteria</taxon>
        <taxon>Bacillati</taxon>
        <taxon>Actinomycetota</taxon>
        <taxon>Actinomycetes</taxon>
        <taxon>Pseudonocardiales</taxon>
        <taxon>Pseudonocardiaceae</taxon>
    </lineage>
</organism>
<evidence type="ECO:0000313" key="2">
    <source>
        <dbReference type="Proteomes" id="UP000520767"/>
    </source>
</evidence>
<protein>
    <submittedName>
        <fullName evidence="1">Uncharacterized protein</fullName>
    </submittedName>
</protein>
<gene>
    <name evidence="1" type="ORF">FHR82_005392</name>
</gene>
<sequence length="238" mass="24623">MNTAAIRDMALAHGPFASVYLPSDVGGPGWPVLRRTLAAQDTPEEMLAALDDALSHDGPAEGGRALIVTPSGVLVDGPLTWSPRAPIARLSDLPYLLPLVPRHPVHAPSAALVAAGGADSGPDPADRTMFDQFLFESSRPEGPVVQGVARCAAALRDHNADALVIAEGALADRTVWVGGTHRDQVTDDHADLRAVGMPASCQRADEALPMAALAIGADILVAEDVSLVDGIGVLLSHP</sequence>